<dbReference type="PROSITE" id="PS51819">
    <property type="entry name" value="VOC"/>
    <property type="match status" value="1"/>
</dbReference>
<reference evidence="2 3" key="1">
    <citation type="submission" date="2018-11" db="EMBL/GenBank/DDBJ databases">
        <title>Draft genome analysis of Rheinheimera mesophila isolated from an industrial waste site.</title>
        <authorList>
            <person name="Yu Q."/>
            <person name="Qi Y."/>
            <person name="Zhang H."/>
            <person name="Lu Y."/>
            <person name="Pu J."/>
        </authorList>
    </citation>
    <scope>NUCLEOTIDE SEQUENCE [LARGE SCALE GENOMIC DNA]</scope>
    <source>
        <strain evidence="2 3">IITR13</strain>
    </source>
</reference>
<evidence type="ECO:0000313" key="2">
    <source>
        <dbReference type="EMBL" id="RRJ23484.1"/>
    </source>
</evidence>
<dbReference type="OrthoDB" id="9800438at2"/>
<protein>
    <submittedName>
        <fullName evidence="2">Glyoxalase</fullName>
    </submittedName>
</protein>
<dbReference type="InterPro" id="IPR051332">
    <property type="entry name" value="Fosfomycin_Res_Enzymes"/>
</dbReference>
<dbReference type="Pfam" id="PF00903">
    <property type="entry name" value="Glyoxalase"/>
    <property type="match status" value="1"/>
</dbReference>
<gene>
    <name evidence="2" type="ORF">EIK76_05295</name>
</gene>
<dbReference type="PANTHER" id="PTHR36113:SF1">
    <property type="entry name" value="GLYOXALASE_BLEOMYCIN RESISTANCE PROTEIN_DIOXYGENASE"/>
    <property type="match status" value="1"/>
</dbReference>
<organism evidence="2 3">
    <name type="scientific">Rheinheimera mesophila</name>
    <dbReference type="NCBI Taxonomy" id="1547515"/>
    <lineage>
        <taxon>Bacteria</taxon>
        <taxon>Pseudomonadati</taxon>
        <taxon>Pseudomonadota</taxon>
        <taxon>Gammaproteobacteria</taxon>
        <taxon>Chromatiales</taxon>
        <taxon>Chromatiaceae</taxon>
        <taxon>Rheinheimera</taxon>
    </lineage>
</organism>
<evidence type="ECO:0000313" key="3">
    <source>
        <dbReference type="Proteomes" id="UP000276260"/>
    </source>
</evidence>
<dbReference type="SUPFAM" id="SSF54593">
    <property type="entry name" value="Glyoxalase/Bleomycin resistance protein/Dihydroxybiphenyl dioxygenase"/>
    <property type="match status" value="1"/>
</dbReference>
<dbReference type="InterPro" id="IPR037523">
    <property type="entry name" value="VOC_core"/>
</dbReference>
<feature type="domain" description="VOC" evidence="1">
    <location>
        <begin position="2"/>
        <end position="128"/>
    </location>
</feature>
<accession>A0A3P3QQM0</accession>
<comment type="caution">
    <text evidence="2">The sequence shown here is derived from an EMBL/GenBank/DDBJ whole genome shotgun (WGS) entry which is preliminary data.</text>
</comment>
<dbReference type="AlphaFoldDB" id="A0A3P3QQM0"/>
<dbReference type="Gene3D" id="3.10.180.10">
    <property type="entry name" value="2,3-Dihydroxybiphenyl 1,2-Dioxygenase, domain 1"/>
    <property type="match status" value="1"/>
</dbReference>
<dbReference type="InterPro" id="IPR004360">
    <property type="entry name" value="Glyas_Fos-R_dOase_dom"/>
</dbReference>
<evidence type="ECO:0000259" key="1">
    <source>
        <dbReference type="PROSITE" id="PS51819"/>
    </source>
</evidence>
<dbReference type="RefSeq" id="WP_046518168.1">
    <property type="nucleotide sequence ID" value="NZ_LAVS01000001.1"/>
</dbReference>
<sequence length="128" mass="14705">MKIEHLAIWTEQLELLKEFYCRYFGGKAGSLYQNPRHEFASYFIEFSQGARLELMQMPVLPRPYPPGRQHLGWAHLAFALGSEQAVDQLTTQLVQDGYTHLDGPRRTGDGYYESTVLDPEGNRLELTV</sequence>
<proteinExistence type="predicted"/>
<dbReference type="EMBL" id="RRCF01000001">
    <property type="protein sequence ID" value="RRJ23484.1"/>
    <property type="molecule type" value="Genomic_DNA"/>
</dbReference>
<dbReference type="InterPro" id="IPR029068">
    <property type="entry name" value="Glyas_Bleomycin-R_OHBP_Dase"/>
</dbReference>
<keyword evidence="3" id="KW-1185">Reference proteome</keyword>
<name>A0A3P3QQM0_9GAMM</name>
<dbReference type="PANTHER" id="PTHR36113">
    <property type="entry name" value="LYASE, PUTATIVE-RELATED-RELATED"/>
    <property type="match status" value="1"/>
</dbReference>
<dbReference type="Proteomes" id="UP000276260">
    <property type="component" value="Unassembled WGS sequence"/>
</dbReference>